<gene>
    <name evidence="7" type="ORF">A0E85_15515</name>
    <name evidence="6" type="ORF">A3030_12140</name>
    <name evidence="8" type="ORF">AA192_12950</name>
    <name evidence="9" type="ORF">AE408_08480</name>
    <name evidence="2" type="ORF">AMA87_22860</name>
    <name evidence="10" type="ORF">AMB70_12995</name>
    <name evidence="4" type="ORF">ASA99_23910</name>
    <name evidence="11" type="ORF">B0986_17295</name>
    <name evidence="12" type="ORF">B6442_17005</name>
    <name evidence="13" type="ORF">CB523_22875</name>
    <name evidence="5" type="ORF">D5B89_15655</name>
    <name evidence="18" type="ORF">E5F22_23215</name>
    <name evidence="14" type="ORF">G2891_06660</name>
    <name evidence="15" type="ORF">G2907_07185</name>
    <name evidence="16" type="ORF">G4L31_004749</name>
    <name evidence="17" type="ORF">GNA61_002467</name>
    <name evidence="3" type="ORF">IL86_11440</name>
</gene>
<dbReference type="RefSeq" id="WP_000106678.1">
    <property type="nucleotide sequence ID" value="NZ_CALPAB010000019.1"/>
</dbReference>
<dbReference type="EMBL" id="AAKWVK010000004">
    <property type="protein sequence ID" value="ECW5627700.1"/>
    <property type="molecule type" value="Genomic_DNA"/>
</dbReference>
<keyword evidence="9" id="KW-0255">Endonuclease</keyword>
<evidence type="ECO:0000313" key="2">
    <source>
        <dbReference type="EMBL" id="EBM6344051.1"/>
    </source>
</evidence>
<reference evidence="18 19" key="7">
    <citation type="submission" date="2019-04" db="EMBL/GenBank/DDBJ databases">
        <title>Development of a multi-locus typing scheme for an Enterobacteriaceae linear plasmid that mediates inter-species transfer of flagella.</title>
        <authorList>
            <person name="Robertson J."/>
            <person name="Lin J."/>
            <person name="Wren-Hedegus A."/>
            <person name="Arya G."/>
            <person name="Carrillo C."/>
            <person name="Nash J.H.E."/>
        </authorList>
    </citation>
    <scope>NUCLEOTIDE SEQUENCE [LARGE SCALE GENOMIC DNA]</scope>
    <source>
        <strain evidence="18 19">SA20130280</strain>
    </source>
</reference>
<protein>
    <submittedName>
        <fullName evidence="9">HNH endonuclease</fullName>
    </submittedName>
</protein>
<reference evidence="16" key="3">
    <citation type="submission" date="2018-07" db="EMBL/GenBank/DDBJ databases">
        <authorList>
            <consortium name="NCBI Pathogen Detection Project"/>
        </authorList>
    </citation>
    <scope>NUCLEOTIDE SEQUENCE</scope>
    <source>
        <strain evidence="16">12-2288</strain>
        <strain evidence="17">NVSL 6673</strain>
        <strain evidence="14">Salmonella enterica</strain>
    </source>
</reference>
<proteinExistence type="predicted"/>
<keyword evidence="9" id="KW-0540">Nuclease</keyword>
<dbReference type="EMBL" id="AAKWII010000006">
    <property type="protein sequence ID" value="ECW4160022.1"/>
    <property type="molecule type" value="Genomic_DNA"/>
</dbReference>
<organism evidence="9">
    <name type="scientific">Salmonella senftenberg</name>
    <dbReference type="NCBI Taxonomy" id="28150"/>
    <lineage>
        <taxon>Bacteria</taxon>
        <taxon>Pseudomonadati</taxon>
        <taxon>Pseudomonadota</taxon>
        <taxon>Gammaproteobacteria</taxon>
        <taxon>Enterobacterales</taxon>
        <taxon>Enterobacteriaceae</taxon>
        <taxon>Salmonella</taxon>
    </lineage>
</organism>
<evidence type="ECO:0000313" key="19">
    <source>
        <dbReference type="Proteomes" id="UP000295223"/>
    </source>
</evidence>
<dbReference type="EMBL" id="AAMCCN010000008">
    <property type="protein sequence ID" value="EDF8497745.1"/>
    <property type="molecule type" value="Genomic_DNA"/>
</dbReference>
<dbReference type="EMBL" id="AAKQKN010000013">
    <property type="protein sequence ID" value="ECU5903486.1"/>
    <property type="molecule type" value="Genomic_DNA"/>
</dbReference>
<dbReference type="EMBL" id="AAHGYF010000038">
    <property type="protein sequence ID" value="EBV9743595.1"/>
    <property type="molecule type" value="Genomic_DNA"/>
</dbReference>
<dbReference type="EMBL" id="AAHOLL010000014">
    <property type="protein sequence ID" value="EBY5859125.1"/>
    <property type="molecule type" value="Genomic_DNA"/>
</dbReference>
<dbReference type="EMBL" id="AAKJGI010000010">
    <property type="protein sequence ID" value="ECS3350615.1"/>
    <property type="molecule type" value="Genomic_DNA"/>
</dbReference>
<evidence type="ECO:0000313" key="18">
    <source>
        <dbReference type="EMBL" id="QBY65393.1"/>
    </source>
</evidence>
<evidence type="ECO:0000313" key="7">
    <source>
        <dbReference type="EMBL" id="ECU5903486.1"/>
    </source>
</evidence>
<reference evidence="9" key="6">
    <citation type="submission" date="2018-07" db="EMBL/GenBank/DDBJ databases">
        <authorList>
            <consortium name="GenomeTrakr network: Whole genome sequencing for foodborne pathogen traceback"/>
        </authorList>
    </citation>
    <scope>NUCLEOTIDE SEQUENCE</scope>
    <source>
        <strain evidence="12">ADRDL-1057</strain>
        <strain evidence="9">FDA00002889</strain>
        <strain evidence="2">FDA00004931</strain>
        <strain evidence="10">FDA00005019</strain>
        <strain evidence="8">FDA00008985</strain>
        <strain evidence="3">NY-17539</strain>
        <strain evidence="4">WAPHL-SAL-A01132</strain>
    </source>
</reference>
<dbReference type="Proteomes" id="UP000295223">
    <property type="component" value="Chromosome"/>
</dbReference>
<evidence type="ECO:0000313" key="13">
    <source>
        <dbReference type="EMBL" id="EDH7531636.1"/>
    </source>
</evidence>
<evidence type="ECO:0000313" key="17">
    <source>
        <dbReference type="EMBL" id="HAF0267022.1"/>
    </source>
</evidence>
<evidence type="ECO:0000313" key="8">
    <source>
        <dbReference type="EMBL" id="ECW4160022.1"/>
    </source>
</evidence>
<evidence type="ECO:0000313" key="12">
    <source>
        <dbReference type="EMBL" id="EDF8497745.1"/>
    </source>
</evidence>
<evidence type="ECO:0000313" key="5">
    <source>
        <dbReference type="EMBL" id="EBY5859125.1"/>
    </source>
</evidence>
<dbReference type="AlphaFoldDB" id="A0A3V2I2W6"/>
<feature type="domain" description="HNH nuclease" evidence="1">
    <location>
        <begin position="161"/>
        <end position="214"/>
    </location>
</feature>
<keyword evidence="9" id="KW-0378">Hydrolase</keyword>
<reference evidence="14" key="1">
    <citation type="journal article" date="2018" name="Genome Biol.">
        <title>SKESA: strategic k-mer extension for scrupulous assemblies.</title>
        <authorList>
            <person name="Souvorov A."/>
            <person name="Agarwala R."/>
            <person name="Lipman D.J."/>
        </authorList>
    </citation>
    <scope>NUCLEOTIDE SEQUENCE</scope>
    <source>
        <strain evidence="16">12-2288</strain>
        <strain evidence="17">NVSL 6673</strain>
        <strain evidence="14">Salmonella enterica</strain>
    </source>
</reference>
<dbReference type="EMBL" id="AAGEHA010000008">
    <property type="protein sequence ID" value="EBM9623152.1"/>
    <property type="molecule type" value="Genomic_DNA"/>
</dbReference>
<dbReference type="EMBL" id="AAGDFW010000079">
    <property type="protein sequence ID" value="EBM6344051.1"/>
    <property type="molecule type" value="Genomic_DNA"/>
</dbReference>
<dbReference type="EMBL" id="DAAQTU010000003">
    <property type="protein sequence ID" value="HAE0843062.1"/>
    <property type="molecule type" value="Genomic_DNA"/>
</dbReference>
<evidence type="ECO:0000313" key="6">
    <source>
        <dbReference type="EMBL" id="ECS3350615.1"/>
    </source>
</evidence>
<accession>A0A3V2I2W6</accession>
<dbReference type="EMBL" id="CP038593">
    <property type="protein sequence ID" value="QBY65393.1"/>
    <property type="molecule type" value="Genomic_DNA"/>
</dbReference>
<dbReference type="EMBL" id="AAMIRR010000043">
    <property type="protein sequence ID" value="EDH7531636.1"/>
    <property type="molecule type" value="Genomic_DNA"/>
</dbReference>
<dbReference type="Pfam" id="PF13391">
    <property type="entry name" value="HNH_2"/>
    <property type="match status" value="1"/>
</dbReference>
<evidence type="ECO:0000313" key="3">
    <source>
        <dbReference type="EMBL" id="EBM9623152.1"/>
    </source>
</evidence>
<evidence type="ECO:0000259" key="1">
    <source>
        <dbReference type="Pfam" id="PF13391"/>
    </source>
</evidence>
<reference evidence="13" key="5">
    <citation type="submission" date="2018-07" db="EMBL/GenBank/DDBJ databases">
        <authorList>
            <person name="Ashton P.M."/>
            <person name="Dallman T."/>
            <person name="Nair S."/>
            <person name="De Pinna E."/>
            <person name="Peters T."/>
            <person name="Grant K."/>
        </authorList>
    </citation>
    <scope>NUCLEOTIDE SEQUENCE</scope>
    <source>
        <strain evidence="13">370004</strain>
        <strain evidence="5">596928</strain>
    </source>
</reference>
<evidence type="ECO:0000313" key="9">
    <source>
        <dbReference type="EMBL" id="ECW5627700.1"/>
    </source>
</evidence>
<dbReference type="InterPro" id="IPR003615">
    <property type="entry name" value="HNH_nuc"/>
</dbReference>
<dbReference type="GO" id="GO:0004519">
    <property type="term" value="F:endonuclease activity"/>
    <property type="evidence" value="ECO:0007669"/>
    <property type="project" value="UniProtKB-KW"/>
</dbReference>
<sequence length="259" mass="29910">MSTPEDALLELAWYLSKFGKDKPPSALGVDKWKDVAALFYPRFGVGKTSVEFYNSLKNHRDRFDSWLSDSRTGWRNQDGTPRSLPITSQRVLQRMNKLPESVIEHRILSQLATNPLEQTQQDILFIQQDKSIDATMRQQLIAARLGQGYFRKKCLELYPTCPVTNISFEPLLRASHIKPWAACHTGKERLDPFNGIILAAHIDLLFDQGWLSFNDDGEILLSNELNPNIASQLELPKKIKKFPLESIYYLEWHRKNILR</sequence>
<name>A0A3V2I2W6_SALSE</name>
<evidence type="ECO:0000313" key="15">
    <source>
        <dbReference type="EMBL" id="HAE0843062.1"/>
    </source>
</evidence>
<reference evidence="11" key="2">
    <citation type="submission" date="2018-07" db="EMBL/GenBank/DDBJ databases">
        <authorList>
            <consortium name="PulseNet: The National Subtyping Network for Foodborne Disease Surveillance"/>
            <person name="Tarr C.L."/>
            <person name="Trees E."/>
            <person name="Katz L.S."/>
            <person name="Carleton-Romer H.A."/>
            <person name="Stroika S."/>
            <person name="Kucerova Z."/>
            <person name="Roache K.F."/>
            <person name="Sabol A.L."/>
            <person name="Besser J."/>
            <person name="Gerner-Smidt P."/>
        </authorList>
    </citation>
    <scope>NUCLEOTIDE SEQUENCE</scope>
    <source>
        <strain evidence="11">2017K-0051</strain>
    </source>
</reference>
<dbReference type="EMBL" id="DAAQTQ010000002">
    <property type="protein sequence ID" value="HAE0815360.1"/>
    <property type="molecule type" value="Genomic_DNA"/>
</dbReference>
<evidence type="ECO:0000313" key="10">
    <source>
        <dbReference type="EMBL" id="ECW6304719.1"/>
    </source>
</evidence>
<dbReference type="EMBL" id="DAATVH010000009">
    <property type="protein sequence ID" value="HAF0267022.1"/>
    <property type="molecule type" value="Genomic_DNA"/>
</dbReference>
<evidence type="ECO:0000313" key="4">
    <source>
        <dbReference type="EMBL" id="EBV9743595.1"/>
    </source>
</evidence>
<evidence type="ECO:0000313" key="14">
    <source>
        <dbReference type="EMBL" id="HAE0815360.1"/>
    </source>
</evidence>
<dbReference type="EMBL" id="DAASTA010000093">
    <property type="protein sequence ID" value="HAE6900873.1"/>
    <property type="molecule type" value="Genomic_DNA"/>
</dbReference>
<reference evidence="6" key="4">
    <citation type="submission" date="2018-07" db="EMBL/GenBank/DDBJ databases">
        <authorList>
            <consortium name="NARMS: The National Antimicrobial Resistance Monitoring System"/>
        </authorList>
    </citation>
    <scope>NUCLEOTIDE SEQUENCE</scope>
    <source>
        <strain evidence="6">CVM N57491F</strain>
        <strain evidence="7">FSIS1605764</strain>
    </source>
</reference>
<dbReference type="EMBL" id="AAKXGG010000006">
    <property type="protein sequence ID" value="ECW6304719.1"/>
    <property type="molecule type" value="Genomic_DNA"/>
</dbReference>
<evidence type="ECO:0000313" key="11">
    <source>
        <dbReference type="EMBL" id="EDF6266426.1"/>
    </source>
</evidence>
<dbReference type="EMBL" id="AAMBKR010000016">
    <property type="protein sequence ID" value="EDF6266426.1"/>
    <property type="molecule type" value="Genomic_DNA"/>
</dbReference>
<evidence type="ECO:0000313" key="16">
    <source>
        <dbReference type="EMBL" id="HAE6900873.1"/>
    </source>
</evidence>